<evidence type="ECO:0000313" key="8">
    <source>
        <dbReference type="EMBL" id="WOO77384.1"/>
    </source>
</evidence>
<dbReference type="SUPFAM" id="SSF53383">
    <property type="entry name" value="PLP-dependent transferases"/>
    <property type="match status" value="1"/>
</dbReference>
<comment type="similarity">
    <text evidence="2">Belongs to the class-I pyridoxal-phosphate-dependent aminotransferase family.</text>
</comment>
<dbReference type="GO" id="GO:0006520">
    <property type="term" value="P:amino acid metabolic process"/>
    <property type="evidence" value="ECO:0007669"/>
    <property type="project" value="InterPro"/>
</dbReference>
<dbReference type="InterPro" id="IPR004839">
    <property type="entry name" value="Aminotransferase_I/II_large"/>
</dbReference>
<dbReference type="PANTHER" id="PTHR46383">
    <property type="entry name" value="ASPARTATE AMINOTRANSFERASE"/>
    <property type="match status" value="1"/>
</dbReference>
<dbReference type="Gene3D" id="3.40.640.10">
    <property type="entry name" value="Type I PLP-dependent aspartate aminotransferase-like (Major domain)"/>
    <property type="match status" value="1"/>
</dbReference>
<accession>A0AAF1BIN6</accession>
<evidence type="ECO:0000256" key="1">
    <source>
        <dbReference type="ARBA" id="ARBA00001933"/>
    </source>
</evidence>
<dbReference type="GO" id="GO:0008483">
    <property type="term" value="F:transaminase activity"/>
    <property type="evidence" value="ECO:0007669"/>
    <property type="project" value="UniProtKB-KW"/>
</dbReference>
<feature type="region of interest" description="Disordered" evidence="6">
    <location>
        <begin position="1"/>
        <end position="26"/>
    </location>
</feature>
<evidence type="ECO:0000256" key="3">
    <source>
        <dbReference type="ARBA" id="ARBA00022576"/>
    </source>
</evidence>
<evidence type="ECO:0000256" key="6">
    <source>
        <dbReference type="SAM" id="MobiDB-lite"/>
    </source>
</evidence>
<dbReference type="AlphaFoldDB" id="A0AAF1BIN6"/>
<evidence type="ECO:0000313" key="9">
    <source>
        <dbReference type="Proteomes" id="UP000827549"/>
    </source>
</evidence>
<proteinExistence type="inferred from homology"/>
<dbReference type="CDD" id="cd00609">
    <property type="entry name" value="AAT_like"/>
    <property type="match status" value="1"/>
</dbReference>
<comment type="cofactor">
    <cofactor evidence="1">
        <name>pyridoxal 5'-phosphate</name>
        <dbReference type="ChEBI" id="CHEBI:597326"/>
    </cofactor>
</comment>
<keyword evidence="4" id="KW-0808">Transferase</keyword>
<dbReference type="InterPro" id="IPR050596">
    <property type="entry name" value="AspAT/PAT-like"/>
</dbReference>
<dbReference type="GeneID" id="87804224"/>
<dbReference type="Pfam" id="PF00155">
    <property type="entry name" value="Aminotran_1_2"/>
    <property type="match status" value="1"/>
</dbReference>
<gene>
    <name evidence="8" type="primary">aspC_2</name>
    <name evidence="8" type="ORF">LOC62_01G000966</name>
</gene>
<keyword evidence="3 8" id="KW-0032">Aminotransferase</keyword>
<dbReference type="Proteomes" id="UP000827549">
    <property type="component" value="Chromosome 1"/>
</dbReference>
<feature type="region of interest" description="Disordered" evidence="6">
    <location>
        <begin position="39"/>
        <end position="58"/>
    </location>
</feature>
<evidence type="ECO:0000256" key="5">
    <source>
        <dbReference type="ARBA" id="ARBA00022898"/>
    </source>
</evidence>
<dbReference type="InterPro" id="IPR015421">
    <property type="entry name" value="PyrdxlP-dep_Trfase_major"/>
</dbReference>
<evidence type="ECO:0000259" key="7">
    <source>
        <dbReference type="Pfam" id="PF00155"/>
    </source>
</evidence>
<keyword evidence="9" id="KW-1185">Reference proteome</keyword>
<dbReference type="RefSeq" id="XP_062623416.1">
    <property type="nucleotide sequence ID" value="XM_062767432.1"/>
</dbReference>
<dbReference type="InterPro" id="IPR015424">
    <property type="entry name" value="PyrdxlP-dep_Trfase"/>
</dbReference>
<sequence length="503" mass="55964">MATRFYEVAAGQHTPQHKPNARHERDSEAHKILRQYAGNQHAQNKNEQQGEESLPGVRAPGATGVIYCTDRAIANGFSYENQEWANLGQGAPEVNALPGDPPRPTVLDFTKYGDFVHEYAPTVGVKELRQAVANLYNHQYRQGRTSQYTYENVCIVPGGRAGMSRVAAVIGDVYCGYQIPEYTTYSEVLSVFKRLVPIPSHLPAEDKYKLDINKLKSDIKNMSLSVVVMSNPRNPTGQVIQGQDLKDVVDLGKTGTTIILDEFYSWYMYWDDKEKIGKSISGAEYVDDVNADSVILIDGMTKGPRLPGWRVCWVVGPKSLISAVSQSGSFLDGGANHPLQMAAIPQLEPSRVLQSKIALQNHFKAKRDYVLQRLDDMGLPVHCPPQATFYIWLDLSGLAAPLDSALVFFEELLREKTIVVPGVSGISPPATVINPSHRRNLFDSPCHHFVRISFGPPLETLKRGLDSIERLLDKHRRASHHIGHSYRGSVSYDFPGVNHNTHI</sequence>
<organism evidence="8 9">
    <name type="scientific">Vanrija pseudolonga</name>
    <dbReference type="NCBI Taxonomy" id="143232"/>
    <lineage>
        <taxon>Eukaryota</taxon>
        <taxon>Fungi</taxon>
        <taxon>Dikarya</taxon>
        <taxon>Basidiomycota</taxon>
        <taxon>Agaricomycotina</taxon>
        <taxon>Tremellomycetes</taxon>
        <taxon>Trichosporonales</taxon>
        <taxon>Trichosporonaceae</taxon>
        <taxon>Vanrija</taxon>
    </lineage>
</organism>
<dbReference type="PANTHER" id="PTHR46383:SF1">
    <property type="entry name" value="ASPARTATE AMINOTRANSFERASE"/>
    <property type="match status" value="1"/>
</dbReference>
<keyword evidence="5" id="KW-0663">Pyridoxal phosphate</keyword>
<reference evidence="8" key="1">
    <citation type="submission" date="2023-10" db="EMBL/GenBank/DDBJ databases">
        <authorList>
            <person name="Noh H."/>
        </authorList>
    </citation>
    <scope>NUCLEOTIDE SEQUENCE</scope>
    <source>
        <strain evidence="8">DUCC4014</strain>
    </source>
</reference>
<protein>
    <submittedName>
        <fullName evidence="8">Aspartate aminotransferase</fullName>
    </submittedName>
</protein>
<dbReference type="EMBL" id="CP086714">
    <property type="protein sequence ID" value="WOO77384.1"/>
    <property type="molecule type" value="Genomic_DNA"/>
</dbReference>
<feature type="domain" description="Aminotransferase class I/classII large" evidence="7">
    <location>
        <begin position="115"/>
        <end position="466"/>
    </location>
</feature>
<name>A0AAF1BIN6_9TREE</name>
<dbReference type="GO" id="GO:0030170">
    <property type="term" value="F:pyridoxal phosphate binding"/>
    <property type="evidence" value="ECO:0007669"/>
    <property type="project" value="InterPro"/>
</dbReference>
<evidence type="ECO:0000256" key="4">
    <source>
        <dbReference type="ARBA" id="ARBA00022679"/>
    </source>
</evidence>
<evidence type="ECO:0000256" key="2">
    <source>
        <dbReference type="ARBA" id="ARBA00007441"/>
    </source>
</evidence>